<keyword evidence="7 11" id="KW-0378">Hydrolase</keyword>
<feature type="binding site" evidence="11">
    <location>
        <position position="521"/>
    </location>
    <ligand>
        <name>Ca(2+)</name>
        <dbReference type="ChEBI" id="CHEBI:29108"/>
    </ligand>
</feature>
<feature type="binding site" evidence="11">
    <location>
        <position position="544"/>
    </location>
    <ligand>
        <name>Ca(2+)</name>
        <dbReference type="ChEBI" id="CHEBI:29108"/>
    </ligand>
</feature>
<dbReference type="PROSITE" id="PS51695">
    <property type="entry name" value="SEDOLISIN"/>
    <property type="match status" value="1"/>
</dbReference>
<dbReference type="SUPFAM" id="SSF52743">
    <property type="entry name" value="Subtilisin-like"/>
    <property type="match status" value="1"/>
</dbReference>
<feature type="binding site" evidence="11">
    <location>
        <position position="546"/>
    </location>
    <ligand>
        <name>Ca(2+)</name>
        <dbReference type="ChEBI" id="CHEBI:29108"/>
    </ligand>
</feature>
<organism evidence="14 15">
    <name type="scientific">Lentinus brumalis</name>
    <dbReference type="NCBI Taxonomy" id="2498619"/>
    <lineage>
        <taxon>Eukaryota</taxon>
        <taxon>Fungi</taxon>
        <taxon>Dikarya</taxon>
        <taxon>Basidiomycota</taxon>
        <taxon>Agaricomycotina</taxon>
        <taxon>Agaricomycetes</taxon>
        <taxon>Polyporales</taxon>
        <taxon>Polyporaceae</taxon>
        <taxon>Lentinus</taxon>
    </lineage>
</organism>
<dbReference type="PANTHER" id="PTHR14218">
    <property type="entry name" value="PROTEASE S8 TRIPEPTIDYL PEPTIDASE I CLN2"/>
    <property type="match status" value="1"/>
</dbReference>
<feature type="active site" description="Charge relay system" evidence="11">
    <location>
        <position position="478"/>
    </location>
</feature>
<dbReference type="InterPro" id="IPR015366">
    <property type="entry name" value="S53_propep"/>
</dbReference>
<evidence type="ECO:0000256" key="12">
    <source>
        <dbReference type="SAM" id="SignalP"/>
    </source>
</evidence>
<keyword evidence="6 11" id="KW-0479">Metal-binding</keyword>
<dbReference type="InterPro" id="IPR030400">
    <property type="entry name" value="Sedolisin_dom"/>
</dbReference>
<evidence type="ECO:0000256" key="6">
    <source>
        <dbReference type="ARBA" id="ARBA00022723"/>
    </source>
</evidence>
<dbReference type="Gene3D" id="3.40.50.200">
    <property type="entry name" value="Peptidase S8/S53 domain"/>
    <property type="match status" value="1"/>
</dbReference>
<evidence type="ECO:0000256" key="4">
    <source>
        <dbReference type="ARBA" id="ARBA00012462"/>
    </source>
</evidence>
<feature type="binding site" evidence="11">
    <location>
        <position position="520"/>
    </location>
    <ligand>
        <name>Ca(2+)</name>
        <dbReference type="ChEBI" id="CHEBI:29108"/>
    </ligand>
</feature>
<evidence type="ECO:0000259" key="13">
    <source>
        <dbReference type="PROSITE" id="PS51695"/>
    </source>
</evidence>
<gene>
    <name evidence="14" type="ORF">OH76DRAFT_1406746</name>
</gene>
<dbReference type="CDD" id="cd04056">
    <property type="entry name" value="Peptidases_S53"/>
    <property type="match status" value="1"/>
</dbReference>
<comment type="catalytic activity">
    <reaction evidence="1">
        <text>Release of an N-terminal tripeptide from a polypeptide.</text>
        <dbReference type="EC" id="3.4.14.10"/>
    </reaction>
</comment>
<dbReference type="EMBL" id="KZ857425">
    <property type="protein sequence ID" value="RDX46666.1"/>
    <property type="molecule type" value="Genomic_DNA"/>
</dbReference>
<evidence type="ECO:0000256" key="3">
    <source>
        <dbReference type="ARBA" id="ARBA00004239"/>
    </source>
</evidence>
<dbReference type="CDD" id="cd11377">
    <property type="entry name" value="Pro-peptidase_S53"/>
    <property type="match status" value="1"/>
</dbReference>
<feature type="domain" description="Peptidase S53" evidence="13">
    <location>
        <begin position="207"/>
        <end position="565"/>
    </location>
</feature>
<dbReference type="GO" id="GO:0046872">
    <property type="term" value="F:metal ion binding"/>
    <property type="evidence" value="ECO:0007669"/>
    <property type="project" value="UniProtKB-UniRule"/>
</dbReference>
<evidence type="ECO:0000256" key="2">
    <source>
        <dbReference type="ARBA" id="ARBA00002451"/>
    </source>
</evidence>
<evidence type="ECO:0000256" key="7">
    <source>
        <dbReference type="ARBA" id="ARBA00022801"/>
    </source>
</evidence>
<feature type="signal peptide" evidence="12">
    <location>
        <begin position="1"/>
        <end position="20"/>
    </location>
</feature>
<evidence type="ECO:0000256" key="10">
    <source>
        <dbReference type="ARBA" id="ARBA00023145"/>
    </source>
</evidence>
<dbReference type="GO" id="GO:0004252">
    <property type="term" value="F:serine-type endopeptidase activity"/>
    <property type="evidence" value="ECO:0007669"/>
    <property type="project" value="UniProtKB-UniRule"/>
</dbReference>
<keyword evidence="15" id="KW-1185">Reference proteome</keyword>
<protein>
    <recommendedName>
        <fullName evidence="4">tripeptidyl-peptidase II</fullName>
        <ecNumber evidence="4">3.4.14.10</ecNumber>
    </recommendedName>
</protein>
<keyword evidence="8 11" id="KW-0720">Serine protease</keyword>
<keyword evidence="10" id="KW-0865">Zymogen</keyword>
<evidence type="ECO:0000256" key="8">
    <source>
        <dbReference type="ARBA" id="ARBA00022825"/>
    </source>
</evidence>
<sequence>MIVKALLPFVFLGLVCGASSANFRVREKLNAAPHAFTSVGPASPEQTITLRLALAQGNAGGVVDALYSVSDPASSKYGQHLTKQEVESLVAPKSDTKDAVDTWLKTNGLTATTLSPAGDWISIQVPVSKANELFDANFTTFTNQNTGKDVIRTLSYSLPEVLQGHVDLVHPTVSFPASVELPLAAKQKRAFHSIVQRDPSSACSADNTTIPCLQELYGIPLTPATQKNNSLGVTGFFGNNAHRDWLKIFLQTYRPDMDPDTNYTFVGFDGGVDDPTAPSVSEGELDIQYTVGLATNVNVTYYFGGIDNQDGDLSGFLDELNLLLSLDTPPLVLTTSYGRSESGLTFDLVDKACQAYAQLGARGTTILFASGDSGVGCGQINETLFSPTFPSDCPFVTSVGGTQSFSPEEAWAGSSGGFSNYYARPSYQDAAVSAWLDAHGSENAGRFNASGRAFPDLAAKADRFIIYASVFFPIFGTSASSPTVASIIALINDRLLAQGRPPLGFLNPWLYSTGYQALTDITAGNSSIQCAAGEAPRGFDAVEGWDPVTGLGTPNFDKLLSLLDL</sequence>
<keyword evidence="9 11" id="KW-0106">Calcium</keyword>
<dbReference type="OrthoDB" id="409122at2759"/>
<evidence type="ECO:0000256" key="5">
    <source>
        <dbReference type="ARBA" id="ARBA00022670"/>
    </source>
</evidence>
<dbReference type="GO" id="GO:0006508">
    <property type="term" value="P:proteolysis"/>
    <property type="evidence" value="ECO:0007669"/>
    <property type="project" value="UniProtKB-KW"/>
</dbReference>
<dbReference type="GO" id="GO:0005576">
    <property type="term" value="C:extracellular region"/>
    <property type="evidence" value="ECO:0007669"/>
    <property type="project" value="UniProtKB-SubCell"/>
</dbReference>
<comment type="cofactor">
    <cofactor evidence="11">
        <name>Ca(2+)</name>
        <dbReference type="ChEBI" id="CHEBI:29108"/>
    </cofactor>
    <text evidence="11">Binds 1 Ca(2+) ion per subunit.</text>
</comment>
<feature type="active site" description="Charge relay system" evidence="11">
    <location>
        <position position="282"/>
    </location>
</feature>
<dbReference type="Pfam" id="PF09286">
    <property type="entry name" value="Pro-kuma_activ"/>
    <property type="match status" value="1"/>
</dbReference>
<dbReference type="STRING" id="139420.A0A371D293"/>
<dbReference type="InterPro" id="IPR050819">
    <property type="entry name" value="Tripeptidyl-peptidase_I"/>
</dbReference>
<dbReference type="EC" id="3.4.14.10" evidence="4"/>
<evidence type="ECO:0000256" key="9">
    <source>
        <dbReference type="ARBA" id="ARBA00022837"/>
    </source>
</evidence>
<evidence type="ECO:0000256" key="1">
    <source>
        <dbReference type="ARBA" id="ARBA00001910"/>
    </source>
</evidence>
<dbReference type="SUPFAM" id="SSF54897">
    <property type="entry name" value="Protease propeptides/inhibitors"/>
    <property type="match status" value="1"/>
</dbReference>
<proteinExistence type="predicted"/>
<dbReference type="SMART" id="SM00944">
    <property type="entry name" value="Pro-kuma_activ"/>
    <property type="match status" value="1"/>
</dbReference>
<keyword evidence="12" id="KW-0732">Signal</keyword>
<dbReference type="PANTHER" id="PTHR14218:SF15">
    <property type="entry name" value="TRIPEPTIDYL-PEPTIDASE 1"/>
    <property type="match status" value="1"/>
</dbReference>
<keyword evidence="5 11" id="KW-0645">Protease</keyword>
<evidence type="ECO:0000313" key="14">
    <source>
        <dbReference type="EMBL" id="RDX46666.1"/>
    </source>
</evidence>
<dbReference type="InterPro" id="IPR000209">
    <property type="entry name" value="Peptidase_S8/S53_dom"/>
</dbReference>
<comment type="function">
    <text evidence="2">Secreted tripeptidyl-peptidase which degrades proteins at acidic pHs and is involved in virulence.</text>
</comment>
<dbReference type="Proteomes" id="UP000256964">
    <property type="component" value="Unassembled WGS sequence"/>
</dbReference>
<evidence type="ECO:0000256" key="11">
    <source>
        <dbReference type="PROSITE-ProRule" id="PRU01032"/>
    </source>
</evidence>
<dbReference type="GO" id="GO:0008240">
    <property type="term" value="F:tripeptidyl-peptidase activity"/>
    <property type="evidence" value="ECO:0007669"/>
    <property type="project" value="UniProtKB-EC"/>
</dbReference>
<name>A0A371D293_9APHY</name>
<evidence type="ECO:0000313" key="15">
    <source>
        <dbReference type="Proteomes" id="UP000256964"/>
    </source>
</evidence>
<comment type="subcellular location">
    <subcellularLocation>
        <location evidence="3">Secreted</location>
        <location evidence="3">Extracellular space</location>
    </subcellularLocation>
</comment>
<feature type="chain" id="PRO_5016910181" description="tripeptidyl-peptidase II" evidence="12">
    <location>
        <begin position="21"/>
        <end position="565"/>
    </location>
</feature>
<feature type="active site" description="Charge relay system" evidence="11">
    <location>
        <position position="286"/>
    </location>
</feature>
<dbReference type="AlphaFoldDB" id="A0A371D293"/>
<dbReference type="InterPro" id="IPR036852">
    <property type="entry name" value="Peptidase_S8/S53_dom_sf"/>
</dbReference>
<dbReference type="Pfam" id="PF00082">
    <property type="entry name" value="Peptidase_S8"/>
    <property type="match status" value="1"/>
</dbReference>
<reference evidence="14 15" key="1">
    <citation type="journal article" date="2018" name="Biotechnol. Biofuels">
        <title>Integrative visual omics of the white-rot fungus Polyporus brumalis exposes the biotechnological potential of its oxidative enzymes for delignifying raw plant biomass.</title>
        <authorList>
            <person name="Miyauchi S."/>
            <person name="Rancon A."/>
            <person name="Drula E."/>
            <person name="Hage H."/>
            <person name="Chaduli D."/>
            <person name="Favel A."/>
            <person name="Grisel S."/>
            <person name="Henrissat B."/>
            <person name="Herpoel-Gimbert I."/>
            <person name="Ruiz-Duenas F.J."/>
            <person name="Chevret D."/>
            <person name="Hainaut M."/>
            <person name="Lin J."/>
            <person name="Wang M."/>
            <person name="Pangilinan J."/>
            <person name="Lipzen A."/>
            <person name="Lesage-Meessen L."/>
            <person name="Navarro D."/>
            <person name="Riley R."/>
            <person name="Grigoriev I.V."/>
            <person name="Zhou S."/>
            <person name="Raouche S."/>
            <person name="Rosso M.N."/>
        </authorList>
    </citation>
    <scope>NUCLEOTIDE SEQUENCE [LARGE SCALE GENOMIC DNA]</scope>
    <source>
        <strain evidence="14 15">BRFM 1820</strain>
    </source>
</reference>
<accession>A0A371D293</accession>